<dbReference type="InterPro" id="IPR050903">
    <property type="entry name" value="Bact_Chemotaxis_MeTrfase"/>
</dbReference>
<dbReference type="Proteomes" id="UP000061432">
    <property type="component" value="Plasmid pMaq22A_1p"/>
</dbReference>
<feature type="domain" description="PAC" evidence="4">
    <location>
        <begin position="324"/>
        <end position="376"/>
    </location>
</feature>
<protein>
    <submittedName>
        <fullName evidence="5">Chemotaxis protein</fullName>
    </submittedName>
</protein>
<dbReference type="InterPro" id="IPR001610">
    <property type="entry name" value="PAC"/>
</dbReference>
<dbReference type="SMART" id="SM00091">
    <property type="entry name" value="PAS"/>
    <property type="match status" value="4"/>
</dbReference>
<dbReference type="PRINTS" id="PR00260">
    <property type="entry name" value="CHEMTRNSDUCR"/>
</dbReference>
<reference evidence="5 6" key="1">
    <citation type="journal article" date="2015" name="Genome Announc.">
        <title>Complete Genome Sequence of Methylobacterium aquaticum Strain 22A, Isolated from Racomitrium japonicum Moss.</title>
        <authorList>
            <person name="Tani A."/>
            <person name="Ogura Y."/>
            <person name="Hayashi T."/>
            <person name="Kimbara K."/>
        </authorList>
    </citation>
    <scope>NUCLEOTIDE SEQUENCE [LARGE SCALE GENOMIC DNA]</scope>
    <source>
        <strain evidence="5 6">MA-22A</strain>
        <plasmid evidence="6">Plasmid pMaq22A_1p DNA</plasmid>
    </source>
</reference>
<proteinExistence type="predicted"/>
<feature type="domain" description="PAC" evidence="4">
    <location>
        <begin position="446"/>
        <end position="498"/>
    </location>
</feature>
<feature type="domain" description="Methyl-accepting transducer" evidence="2">
    <location>
        <begin position="499"/>
        <end position="721"/>
    </location>
</feature>
<dbReference type="GO" id="GO:0004888">
    <property type="term" value="F:transmembrane signaling receptor activity"/>
    <property type="evidence" value="ECO:0007669"/>
    <property type="project" value="InterPro"/>
</dbReference>
<dbReference type="Pfam" id="PF13426">
    <property type="entry name" value="PAS_9"/>
    <property type="match status" value="1"/>
</dbReference>
<feature type="domain" description="PAS" evidence="3">
    <location>
        <begin position="265"/>
        <end position="295"/>
    </location>
</feature>
<dbReference type="SUPFAM" id="SSF55785">
    <property type="entry name" value="PYP-like sensor domain (PAS domain)"/>
    <property type="match status" value="4"/>
</dbReference>
<accession>A0A0C6FSP4</accession>
<dbReference type="NCBIfam" id="TIGR00229">
    <property type="entry name" value="sensory_box"/>
    <property type="match status" value="4"/>
</dbReference>
<evidence type="ECO:0000259" key="4">
    <source>
        <dbReference type="PROSITE" id="PS50113"/>
    </source>
</evidence>
<dbReference type="Gene3D" id="1.10.287.950">
    <property type="entry name" value="Methyl-accepting chemotaxis protein"/>
    <property type="match status" value="1"/>
</dbReference>
<evidence type="ECO:0000256" key="1">
    <source>
        <dbReference type="PROSITE-ProRule" id="PRU00284"/>
    </source>
</evidence>
<dbReference type="SUPFAM" id="SSF58104">
    <property type="entry name" value="Methyl-accepting chemotaxis protein (MCP) signaling domain"/>
    <property type="match status" value="1"/>
</dbReference>
<dbReference type="InterPro" id="IPR004089">
    <property type="entry name" value="MCPsignal_dom"/>
</dbReference>
<name>A0A0C6FSP4_9HYPH</name>
<evidence type="ECO:0000259" key="2">
    <source>
        <dbReference type="PROSITE" id="PS50111"/>
    </source>
</evidence>
<dbReference type="PROSITE" id="PS50112">
    <property type="entry name" value="PAS"/>
    <property type="match status" value="4"/>
</dbReference>
<dbReference type="InterPro" id="IPR000700">
    <property type="entry name" value="PAS-assoc_C"/>
</dbReference>
<dbReference type="SMART" id="SM00086">
    <property type="entry name" value="PAC"/>
    <property type="match status" value="4"/>
</dbReference>
<dbReference type="GO" id="GO:0007165">
    <property type="term" value="P:signal transduction"/>
    <property type="evidence" value="ECO:0007669"/>
    <property type="project" value="UniProtKB-KW"/>
</dbReference>
<keyword evidence="5" id="KW-0614">Plasmid</keyword>
<dbReference type="InterPro" id="IPR000014">
    <property type="entry name" value="PAS"/>
</dbReference>
<dbReference type="AlphaFoldDB" id="A0A0C6FSP4"/>
<feature type="domain" description="PAS" evidence="3">
    <location>
        <begin position="143"/>
        <end position="173"/>
    </location>
</feature>
<dbReference type="SMART" id="SM00283">
    <property type="entry name" value="MA"/>
    <property type="match status" value="1"/>
</dbReference>
<organism evidence="5 6">
    <name type="scientific">Methylobacterium aquaticum</name>
    <dbReference type="NCBI Taxonomy" id="270351"/>
    <lineage>
        <taxon>Bacteria</taxon>
        <taxon>Pseudomonadati</taxon>
        <taxon>Pseudomonadota</taxon>
        <taxon>Alphaproteobacteria</taxon>
        <taxon>Hyphomicrobiales</taxon>
        <taxon>Methylobacteriaceae</taxon>
        <taxon>Methylobacterium</taxon>
    </lineage>
</organism>
<feature type="domain" description="PAS" evidence="3">
    <location>
        <begin position="4"/>
        <end position="51"/>
    </location>
</feature>
<dbReference type="InterPro" id="IPR013655">
    <property type="entry name" value="PAS_fold_3"/>
</dbReference>
<dbReference type="PANTHER" id="PTHR24422:SF10">
    <property type="entry name" value="CHEMOTAXIS PROTEIN METHYLTRANSFERASE 2"/>
    <property type="match status" value="1"/>
</dbReference>
<dbReference type="Pfam" id="PF08448">
    <property type="entry name" value="PAS_4"/>
    <property type="match status" value="2"/>
</dbReference>
<dbReference type="EMBL" id="AP014705">
    <property type="protein sequence ID" value="BAQ48524.1"/>
    <property type="molecule type" value="Genomic_DNA"/>
</dbReference>
<dbReference type="PROSITE" id="PS50111">
    <property type="entry name" value="CHEMOTAXIS_TRANSDUC_2"/>
    <property type="match status" value="1"/>
</dbReference>
<dbReference type="Gene3D" id="3.30.450.20">
    <property type="entry name" value="PAS domain"/>
    <property type="match status" value="4"/>
</dbReference>
<dbReference type="OrthoDB" id="9765776at2"/>
<reference evidence="6" key="2">
    <citation type="submission" date="2015-01" db="EMBL/GenBank/DDBJ databases">
        <title>Complete genome sequence of Methylobacterium aquaticum strain 22A.</title>
        <authorList>
            <person name="Tani A."/>
            <person name="Ogura Y."/>
            <person name="Hayashi T."/>
        </authorList>
    </citation>
    <scope>NUCLEOTIDE SEQUENCE [LARGE SCALE GENOMIC DNA]</scope>
    <source>
        <strain evidence="6">MA-22A</strain>
        <plasmid evidence="6">Plasmid pMaq22A_1p DNA</plasmid>
    </source>
</reference>
<dbReference type="PANTHER" id="PTHR24422">
    <property type="entry name" value="CHEMOTAXIS PROTEIN METHYLTRANSFERASE"/>
    <property type="match status" value="1"/>
</dbReference>
<dbReference type="GO" id="GO:0006935">
    <property type="term" value="P:chemotaxis"/>
    <property type="evidence" value="ECO:0007669"/>
    <property type="project" value="InterPro"/>
</dbReference>
<dbReference type="GO" id="GO:0016020">
    <property type="term" value="C:membrane"/>
    <property type="evidence" value="ECO:0007669"/>
    <property type="project" value="InterPro"/>
</dbReference>
<evidence type="ECO:0000313" key="6">
    <source>
        <dbReference type="Proteomes" id="UP000061432"/>
    </source>
</evidence>
<dbReference type="Pfam" id="PF08447">
    <property type="entry name" value="PAS_3"/>
    <property type="match status" value="1"/>
</dbReference>
<sequence>MPVFYSKVKSRVDAVEAAQAILELDLDGKITAANTRFLSVMGYGLEELLGRHHSLLVDRADRENPAYARFWEALRRGEPQLGEHRRIGKGGREIWIQAAYSPVANRSGKPGGVIVVASDITDRKTRAIACEETLKALDRSQGIMAFDPDGTVIDANENALTMLGYGREEVSGKHHAMFVEAGERGSERDRAFWDALRRGEHQVAECRRVGKDGREVWLHAGYSPVRDAAGRVTRVVMLATDITAQKRSALDVAGKITALDRSQGIIEFDLDGTVLAANENFLHVLGYGLDEVRGKHHGMFVEAGERGSDAYRAFWEALRRGEFQQGEFRRLGKGAREIWIQATYNPIRDTAGRVVKVVKFATDITAQKRRNADFEGKMMALDRSQGIIEFELDGTVVTANENFLHVLGYVLDEVRGRHHGMFVDAAERGSDAYRAFWETMRRGEFQQAEYRRFGKDGREIWIQATYNPVRDASGRVTKVVKFATDITRAVAERLRRAELQRAIDVDLDGMASSISQASEQAVGAASAAEQASCNTQNVAAGSEELATSVGEISQQVGRALEVTMRAVEQANATSTVVAGLASAAQRIGAVVETIDKIASQTNLLALNATIEAARAGQAGRGFAVVAAEVKDLATQTAKATESIGRQIAETRSAASEAAAAIAGIGATVGQVNEISSAISAAIEEQSVVAREMSVNMQAMTQAVSEISRNITLIASHTREVDHSARQVRECSRRMVG</sequence>
<dbReference type="PATRIC" id="fig|270351.10.peg.5490"/>
<dbReference type="InterPro" id="IPR013656">
    <property type="entry name" value="PAS_4"/>
</dbReference>
<feature type="domain" description="PAC" evidence="4">
    <location>
        <begin position="202"/>
        <end position="254"/>
    </location>
</feature>
<feature type="domain" description="PAC" evidence="4">
    <location>
        <begin position="80"/>
        <end position="132"/>
    </location>
</feature>
<dbReference type="InterPro" id="IPR035965">
    <property type="entry name" value="PAS-like_dom_sf"/>
</dbReference>
<geneLocation type="plasmid" evidence="6">
    <name>pMaq22A_1p DNA</name>
</geneLocation>
<dbReference type="CDD" id="cd00130">
    <property type="entry name" value="PAS"/>
    <property type="match status" value="4"/>
</dbReference>
<dbReference type="InterPro" id="IPR004090">
    <property type="entry name" value="Chemotax_Me-accpt_rcpt"/>
</dbReference>
<evidence type="ECO:0000259" key="3">
    <source>
        <dbReference type="PROSITE" id="PS50112"/>
    </source>
</evidence>
<evidence type="ECO:0000313" key="5">
    <source>
        <dbReference type="EMBL" id="BAQ48524.1"/>
    </source>
</evidence>
<keyword evidence="1" id="KW-0807">Transducer</keyword>
<dbReference type="PROSITE" id="PS50113">
    <property type="entry name" value="PAC"/>
    <property type="match status" value="4"/>
</dbReference>
<dbReference type="KEGG" id="maqu:Maq22A_1p30880"/>
<feature type="domain" description="PAS" evidence="3">
    <location>
        <begin position="387"/>
        <end position="417"/>
    </location>
</feature>
<gene>
    <name evidence="5" type="primary">atoS</name>
    <name evidence="5" type="ORF">Maq22A_1p30880</name>
</gene>
<dbReference type="Pfam" id="PF00015">
    <property type="entry name" value="MCPsignal"/>
    <property type="match status" value="1"/>
</dbReference>